<reference evidence="2" key="1">
    <citation type="submission" date="2014-12" db="EMBL/GenBank/DDBJ databases">
        <title>Parallel Evolution in Life History Adaptation Evident in the Tissue-Specific Poeciliopsis prolifica transcriptome.</title>
        <authorList>
            <person name="Jue N.K."/>
            <person name="Foley R.J."/>
            <person name="Obergfell C."/>
            <person name="Reznick D.N."/>
            <person name="O'Neill R.J."/>
            <person name="O'Neill M.J."/>
        </authorList>
    </citation>
    <scope>NUCLEOTIDE SEQUENCE</scope>
</reference>
<gene>
    <name evidence="2" type="primary">PPUP9396</name>
</gene>
<sequence>VNLSVHLNGSDAQVSWSTARGSSSYSVLAVTEQGVTAACNSTASQCSFTGLQCSQIYNVTVQTRNSACNSTVTSAPHRLVTGESLVRLATTCWPAFLFLCVNVSDYLL</sequence>
<dbReference type="InterPro" id="IPR036116">
    <property type="entry name" value="FN3_sf"/>
</dbReference>
<protein>
    <submittedName>
        <fullName evidence="2">PPUP9396</fullName>
    </submittedName>
</protein>
<feature type="domain" description="Fibronectin type-III" evidence="1">
    <location>
        <begin position="2"/>
        <end position="75"/>
    </location>
</feature>
<evidence type="ECO:0000313" key="2">
    <source>
        <dbReference type="EMBL" id="JAO05096.1"/>
    </source>
</evidence>
<feature type="non-terminal residue" evidence="2">
    <location>
        <position position="1"/>
    </location>
</feature>
<dbReference type="AlphaFoldDB" id="A0A0S7EMV8"/>
<proteinExistence type="predicted"/>
<dbReference type="PANTHER" id="PTHR47135:SF4">
    <property type="match status" value="1"/>
</dbReference>
<accession>A0A0S7EMV8</accession>
<dbReference type="InterPro" id="IPR003961">
    <property type="entry name" value="FN3_dom"/>
</dbReference>
<evidence type="ECO:0000259" key="1">
    <source>
        <dbReference type="Pfam" id="PF00041"/>
    </source>
</evidence>
<dbReference type="Gene3D" id="2.60.40.10">
    <property type="entry name" value="Immunoglobulins"/>
    <property type="match status" value="1"/>
</dbReference>
<organism evidence="2">
    <name type="scientific">Poeciliopsis prolifica</name>
    <name type="common">blackstripe livebearer</name>
    <dbReference type="NCBI Taxonomy" id="188132"/>
    <lineage>
        <taxon>Eukaryota</taxon>
        <taxon>Metazoa</taxon>
        <taxon>Chordata</taxon>
        <taxon>Craniata</taxon>
        <taxon>Vertebrata</taxon>
        <taxon>Euteleostomi</taxon>
        <taxon>Actinopterygii</taxon>
        <taxon>Neopterygii</taxon>
        <taxon>Teleostei</taxon>
        <taxon>Neoteleostei</taxon>
        <taxon>Acanthomorphata</taxon>
        <taxon>Ovalentaria</taxon>
        <taxon>Atherinomorphae</taxon>
        <taxon>Cyprinodontiformes</taxon>
        <taxon>Poeciliidae</taxon>
        <taxon>Poeciliinae</taxon>
        <taxon>Poeciliopsis</taxon>
    </lineage>
</organism>
<dbReference type="PANTHER" id="PTHR47135">
    <property type="entry name" value="FIBRONECTIN TYPE III DOMAIN-CONTAINING PROTEIN 7"/>
    <property type="match status" value="1"/>
</dbReference>
<dbReference type="Pfam" id="PF00041">
    <property type="entry name" value="fn3"/>
    <property type="match status" value="1"/>
</dbReference>
<name>A0A0S7EMV8_9TELE</name>
<dbReference type="SUPFAM" id="SSF49265">
    <property type="entry name" value="Fibronectin type III"/>
    <property type="match status" value="1"/>
</dbReference>
<dbReference type="InterPro" id="IPR013783">
    <property type="entry name" value="Ig-like_fold"/>
</dbReference>
<dbReference type="EMBL" id="GBYX01476581">
    <property type="protein sequence ID" value="JAO05096.1"/>
    <property type="molecule type" value="Transcribed_RNA"/>
</dbReference>